<accession>A0A167FIT8</accession>
<organism evidence="1 2">
    <name type="scientific">Pseudoalteromonas luteoviolacea NCIMB 1942</name>
    <dbReference type="NCBI Taxonomy" id="1365253"/>
    <lineage>
        <taxon>Bacteria</taxon>
        <taxon>Pseudomonadati</taxon>
        <taxon>Pseudomonadota</taxon>
        <taxon>Gammaproteobacteria</taxon>
        <taxon>Alteromonadales</taxon>
        <taxon>Pseudoalteromonadaceae</taxon>
        <taxon>Pseudoalteromonas</taxon>
    </lineage>
</organism>
<evidence type="ECO:0000313" key="1">
    <source>
        <dbReference type="EMBL" id="KZN52382.1"/>
    </source>
</evidence>
<dbReference type="AlphaFoldDB" id="A0A167FIT8"/>
<dbReference type="EMBL" id="AUXT01000101">
    <property type="protein sequence ID" value="KZN52382.1"/>
    <property type="molecule type" value="Genomic_DNA"/>
</dbReference>
<reference evidence="1 2" key="1">
    <citation type="submission" date="2013-07" db="EMBL/GenBank/DDBJ databases">
        <title>Comparative Genomic and Metabolomic Analysis of Twelve Strains of Pseudoalteromonas luteoviolacea.</title>
        <authorList>
            <person name="Vynne N.G."/>
            <person name="Mansson M."/>
            <person name="Gram L."/>
        </authorList>
    </citation>
    <scope>NUCLEOTIDE SEQUENCE [LARGE SCALE GENOMIC DNA]</scope>
    <source>
        <strain evidence="1 2">NCIMB 1942</strain>
    </source>
</reference>
<name>A0A167FIT8_9GAMM</name>
<dbReference type="PATRIC" id="fig|1365253.3.peg.1243"/>
<protein>
    <submittedName>
        <fullName evidence="1">Uncharacterized protein</fullName>
    </submittedName>
</protein>
<dbReference type="Proteomes" id="UP000076587">
    <property type="component" value="Unassembled WGS sequence"/>
</dbReference>
<comment type="caution">
    <text evidence="1">The sequence shown here is derived from an EMBL/GenBank/DDBJ whole genome shotgun (WGS) entry which is preliminary data.</text>
</comment>
<proteinExistence type="predicted"/>
<evidence type="ECO:0000313" key="2">
    <source>
        <dbReference type="Proteomes" id="UP000076587"/>
    </source>
</evidence>
<gene>
    <name evidence="1" type="ORF">N482_05880</name>
</gene>
<sequence>MYDNQTISDLTLGVDTHLDNHVAVLVNGIVQVIDTL</sequence>